<feature type="transmembrane region" description="Helical" evidence="5">
    <location>
        <begin position="215"/>
        <end position="235"/>
    </location>
</feature>
<dbReference type="RefSeq" id="WP_381190446.1">
    <property type="nucleotide sequence ID" value="NZ_JBHSFE010000002.1"/>
</dbReference>
<dbReference type="InterPro" id="IPR000537">
    <property type="entry name" value="UbiA_prenyltransferase"/>
</dbReference>
<evidence type="ECO:0000313" key="7">
    <source>
        <dbReference type="Proteomes" id="UP001595993"/>
    </source>
</evidence>
<feature type="transmembrane region" description="Helical" evidence="5">
    <location>
        <begin position="241"/>
        <end position="262"/>
    </location>
</feature>
<keyword evidence="4 5" id="KW-0472">Membrane</keyword>
<feature type="transmembrane region" description="Helical" evidence="5">
    <location>
        <begin position="148"/>
        <end position="168"/>
    </location>
</feature>
<evidence type="ECO:0000256" key="2">
    <source>
        <dbReference type="ARBA" id="ARBA00022692"/>
    </source>
</evidence>
<accession>A0ABV9FZT0</accession>
<keyword evidence="7" id="KW-1185">Reference proteome</keyword>
<evidence type="ECO:0000313" key="6">
    <source>
        <dbReference type="EMBL" id="MFC4606275.1"/>
    </source>
</evidence>
<feature type="transmembrane region" description="Helical" evidence="5">
    <location>
        <begin position="174"/>
        <end position="194"/>
    </location>
</feature>
<dbReference type="CDD" id="cd13956">
    <property type="entry name" value="PT_UbiA"/>
    <property type="match status" value="1"/>
</dbReference>
<comment type="subcellular location">
    <subcellularLocation>
        <location evidence="1">Membrane</location>
        <topology evidence="1">Multi-pass membrane protein</topology>
    </subcellularLocation>
</comment>
<evidence type="ECO:0000256" key="5">
    <source>
        <dbReference type="SAM" id="Phobius"/>
    </source>
</evidence>
<dbReference type="InterPro" id="IPR044878">
    <property type="entry name" value="UbiA_sf"/>
</dbReference>
<organism evidence="6 7">
    <name type="scientific">Streptomyces maoxianensis</name>
    <dbReference type="NCBI Taxonomy" id="1459942"/>
    <lineage>
        <taxon>Bacteria</taxon>
        <taxon>Bacillati</taxon>
        <taxon>Actinomycetota</taxon>
        <taxon>Actinomycetes</taxon>
        <taxon>Kitasatosporales</taxon>
        <taxon>Streptomycetaceae</taxon>
        <taxon>Streptomyces</taxon>
    </lineage>
</organism>
<dbReference type="EMBL" id="JBHSFE010000002">
    <property type="protein sequence ID" value="MFC4606275.1"/>
    <property type="molecule type" value="Genomic_DNA"/>
</dbReference>
<evidence type="ECO:0000256" key="1">
    <source>
        <dbReference type="ARBA" id="ARBA00004141"/>
    </source>
</evidence>
<dbReference type="Pfam" id="PF01040">
    <property type="entry name" value="UbiA"/>
    <property type="match status" value="1"/>
</dbReference>
<feature type="transmembrane region" description="Helical" evidence="5">
    <location>
        <begin position="108"/>
        <end position="136"/>
    </location>
</feature>
<comment type="caution">
    <text evidence="6">The sequence shown here is derived from an EMBL/GenBank/DDBJ whole genome shotgun (WGS) entry which is preliminary data.</text>
</comment>
<dbReference type="Gene3D" id="1.20.120.1780">
    <property type="entry name" value="UbiA prenyltransferase"/>
    <property type="match status" value="1"/>
</dbReference>
<reference evidence="7" key="1">
    <citation type="journal article" date="2019" name="Int. J. Syst. Evol. Microbiol.">
        <title>The Global Catalogue of Microorganisms (GCM) 10K type strain sequencing project: providing services to taxonomists for standard genome sequencing and annotation.</title>
        <authorList>
            <consortium name="The Broad Institute Genomics Platform"/>
            <consortium name="The Broad Institute Genome Sequencing Center for Infectious Disease"/>
            <person name="Wu L."/>
            <person name="Ma J."/>
        </authorList>
    </citation>
    <scope>NUCLEOTIDE SEQUENCE [LARGE SCALE GENOMIC DNA]</scope>
    <source>
        <strain evidence="7">CGMCC 4.7139</strain>
    </source>
</reference>
<dbReference type="Gene3D" id="1.10.357.140">
    <property type="entry name" value="UbiA prenyltransferase"/>
    <property type="match status" value="1"/>
</dbReference>
<keyword evidence="3 5" id="KW-1133">Transmembrane helix</keyword>
<keyword evidence="2 5" id="KW-0812">Transmembrane</keyword>
<evidence type="ECO:0000256" key="3">
    <source>
        <dbReference type="ARBA" id="ARBA00022989"/>
    </source>
</evidence>
<proteinExistence type="predicted"/>
<gene>
    <name evidence="6" type="ORF">ACFO9E_00305</name>
</gene>
<protein>
    <submittedName>
        <fullName evidence="6">UbiA family prenyltransferase</fullName>
    </submittedName>
</protein>
<evidence type="ECO:0000256" key="4">
    <source>
        <dbReference type="ARBA" id="ARBA00023136"/>
    </source>
</evidence>
<dbReference type="Proteomes" id="UP001595993">
    <property type="component" value="Unassembled WGS sequence"/>
</dbReference>
<sequence>MPSAPTAEDTVGAPIALPVRPVTGLLTACHPLPAAAVTAFTATLAAAVGHSLPGGTVTVCAVAAGQLSVGWCNDRIDLRRDRKAQRRDKPLATGQARPGAVTVAAASALALCILLSTACGPLAGCTHLGGVAAAWWYNLHLKRTAASWLPYAFAFGTLPAFVTLALPSGSWPPLWLMAAAALLGTGAHFANVLPDIDHDLEAGVTGLPQRLGRRWSGPMAALLVLASSFVLVLAPPGSAPVSGWAVLGFTTLLCTAALTRTLRAADGKLAFRATMAISGADVVQLLLHGTDLR</sequence>
<name>A0ABV9FZT0_9ACTN</name>